<evidence type="ECO:0000313" key="3">
    <source>
        <dbReference type="Proteomes" id="UP000195141"/>
    </source>
</evidence>
<reference evidence="2" key="3">
    <citation type="submission" date="2024-03" db="EMBL/GenBank/DDBJ databases">
        <title>The Genome Sequence of Enterococcus sp. DIV0242b.</title>
        <authorList>
            <consortium name="The Broad Institute Genomics Platform"/>
            <consortium name="The Broad Institute Microbial Omics Core"/>
            <consortium name="The Broad Institute Genomic Center for Infectious Diseases"/>
            <person name="Earl A."/>
            <person name="Manson A."/>
            <person name="Gilmore M."/>
            <person name="Schwartman J."/>
            <person name="Shea T."/>
            <person name="Abouelleil A."/>
            <person name="Cao P."/>
            <person name="Chapman S."/>
            <person name="Cusick C."/>
            <person name="Young S."/>
            <person name="Neafsey D."/>
            <person name="Nusbaum C."/>
            <person name="Birren B."/>
        </authorList>
    </citation>
    <scope>NUCLEOTIDE SEQUENCE</scope>
    <source>
        <strain evidence="2">9E7_DIV0242</strain>
    </source>
</reference>
<dbReference type="RefSeq" id="WP_086349591.1">
    <property type="nucleotide sequence ID" value="NZ_CP147247.1"/>
</dbReference>
<keyword evidence="3" id="KW-1185">Reference proteome</keyword>
<dbReference type="Proteomes" id="UP000195141">
    <property type="component" value="Chromosome"/>
</dbReference>
<evidence type="ECO:0000313" key="1">
    <source>
        <dbReference type="EMBL" id="OTP14440.1"/>
    </source>
</evidence>
<dbReference type="EMBL" id="NGMM01000004">
    <property type="protein sequence ID" value="OTP14440.1"/>
    <property type="molecule type" value="Genomic_DNA"/>
</dbReference>
<evidence type="ECO:0000313" key="2">
    <source>
        <dbReference type="EMBL" id="WYJ90540.1"/>
    </source>
</evidence>
<proteinExistence type="predicted"/>
<name>A0A242K4I8_9ENTE</name>
<dbReference type="AlphaFoldDB" id="A0A242K4I8"/>
<reference evidence="2" key="2">
    <citation type="submission" date="2017-05" db="EMBL/GenBank/DDBJ databases">
        <authorList>
            <consortium name="The Broad Institute Genomics Platform"/>
            <consortium name="The Broad Institute Genomic Center for Infectious Diseases"/>
            <person name="Earl A."/>
            <person name="Manson A."/>
            <person name="Schwartman J."/>
            <person name="Gilmore M."/>
            <person name="Abouelleil A."/>
            <person name="Cao P."/>
            <person name="Chapman S."/>
            <person name="Cusick C."/>
            <person name="Shea T."/>
            <person name="Young S."/>
            <person name="Neafsey D."/>
            <person name="Nusbaum C."/>
            <person name="Birren B."/>
        </authorList>
    </citation>
    <scope>NUCLEOTIDE SEQUENCE</scope>
    <source>
        <strain evidence="2">9E7_DIV0242</strain>
    </source>
</reference>
<organism evidence="1">
    <name type="scientific">Candidatus Enterococcus clewellii</name>
    <dbReference type="NCBI Taxonomy" id="1834193"/>
    <lineage>
        <taxon>Bacteria</taxon>
        <taxon>Bacillati</taxon>
        <taxon>Bacillota</taxon>
        <taxon>Bacilli</taxon>
        <taxon>Lactobacillales</taxon>
        <taxon>Enterococcaceae</taxon>
        <taxon>Enterococcus</taxon>
    </lineage>
</organism>
<accession>A0A242K4I8</accession>
<dbReference type="OrthoDB" id="2184510at2"/>
<sequence>MKRTGRKWLVLGSSVLLLGGGILLYTNNNLANAGQESAPGAKLNKVAKKPFALPKKETTSTVEALPENTSVDETMAIRPIEIEHGPQVTQEDLMNHKWIPFDPQMEEIMKEEGEENHSLMDKSVHTFHKTERQIESVNSETGEIIPAMKGETKSFYTLQGDIFHEEFQLTNQTLQATYQLSWQGSKILFNPYDEYDHKEERQVVLQPVEIVK</sequence>
<gene>
    <name evidence="2" type="ORF">A5888_002297</name>
    <name evidence="1" type="ORF">A5888_002541</name>
</gene>
<dbReference type="EMBL" id="CP147247">
    <property type="protein sequence ID" value="WYJ90540.1"/>
    <property type="molecule type" value="Genomic_DNA"/>
</dbReference>
<reference evidence="1" key="1">
    <citation type="submission" date="2017-05" db="EMBL/GenBank/DDBJ databases">
        <title>The Genome Sequence of Enterococcus sp. 9E7_DIV0242.</title>
        <authorList>
            <consortium name="The Broad Institute Genomics Platform"/>
            <consortium name="The Broad Institute Genomic Center for Infectious Diseases"/>
            <person name="Earl A."/>
            <person name="Manson A."/>
            <person name="Schwartman J."/>
            <person name="Gilmore M."/>
            <person name="Abouelleil A."/>
            <person name="Cao P."/>
            <person name="Chapman S."/>
            <person name="Cusick C."/>
            <person name="Shea T."/>
            <person name="Young S."/>
            <person name="Neafsey D."/>
            <person name="Nusbaum C."/>
            <person name="Birren B."/>
        </authorList>
    </citation>
    <scope>NUCLEOTIDE SEQUENCE [LARGE SCALE GENOMIC DNA]</scope>
    <source>
        <strain evidence="1">9E7_DIV0242</strain>
    </source>
</reference>
<protein>
    <submittedName>
        <fullName evidence="1">Uncharacterized protein</fullName>
    </submittedName>
</protein>